<dbReference type="Gene3D" id="3.90.50.10">
    <property type="entry name" value="Photosynthetic Reaction Center, subunit H, domain 2"/>
    <property type="match status" value="2"/>
</dbReference>
<dbReference type="InterPro" id="IPR011033">
    <property type="entry name" value="PRC_barrel-like_sf"/>
</dbReference>
<reference evidence="2 3" key="1">
    <citation type="submission" date="2018-10" db="EMBL/GenBank/DDBJ databases">
        <title>Genomic Encyclopedia of Archaeal and Bacterial Type Strains, Phase II (KMG-II): from individual species to whole genera.</title>
        <authorList>
            <person name="Goeker M."/>
        </authorList>
    </citation>
    <scope>NUCLEOTIDE SEQUENCE [LARGE SCALE GENOMIC DNA]</scope>
    <source>
        <strain evidence="2 3">DSM 18602</strain>
    </source>
</reference>
<accession>A0A495J8E4</accession>
<dbReference type="GO" id="GO:0019684">
    <property type="term" value="P:photosynthesis, light reaction"/>
    <property type="evidence" value="ECO:0007669"/>
    <property type="project" value="InterPro"/>
</dbReference>
<organism evidence="2 3">
    <name type="scientific">Mucilaginibacter gracilis</name>
    <dbReference type="NCBI Taxonomy" id="423350"/>
    <lineage>
        <taxon>Bacteria</taxon>
        <taxon>Pseudomonadati</taxon>
        <taxon>Bacteroidota</taxon>
        <taxon>Sphingobacteriia</taxon>
        <taxon>Sphingobacteriales</taxon>
        <taxon>Sphingobacteriaceae</taxon>
        <taxon>Mucilaginibacter</taxon>
    </lineage>
</organism>
<dbReference type="InterPro" id="IPR014747">
    <property type="entry name" value="Bac_photo_RC_H_C"/>
</dbReference>
<evidence type="ECO:0000259" key="1">
    <source>
        <dbReference type="Pfam" id="PF05239"/>
    </source>
</evidence>
<protein>
    <submittedName>
        <fullName evidence="2">PRC-barrel domain protein</fullName>
    </submittedName>
</protein>
<dbReference type="EMBL" id="RBKU01000001">
    <property type="protein sequence ID" value="RKR85260.1"/>
    <property type="molecule type" value="Genomic_DNA"/>
</dbReference>
<gene>
    <name evidence="2" type="ORF">BDD43_5524</name>
</gene>
<sequence>MPTLYNGSDNTTDQLLKLVNMKRDINSLIGYKIAATDGDLGTVKDFYFDDKTWTIRYLVVETGGWLSSRKVLISPQSVLTDYGTTGKFSVSLTTEQIKNSPDIDTDLPVSRQQEEILHMHHSWENYWESTFFGGGNTADAIPAVEVENANDDELPKATYDVSLQSAKNVSGYHIHAIGGEIGHLNNYILDDQTWTITDLVIDTANMIGGKKVLVPVSNVDALQWSNYEVYLNITPEAVENSAVYIPVE</sequence>
<dbReference type="SUPFAM" id="SSF50346">
    <property type="entry name" value="PRC-barrel domain"/>
    <property type="match status" value="2"/>
</dbReference>
<dbReference type="Pfam" id="PF05239">
    <property type="entry name" value="PRC"/>
    <property type="match status" value="1"/>
</dbReference>
<dbReference type="InterPro" id="IPR027275">
    <property type="entry name" value="PRC-brl_dom"/>
</dbReference>
<dbReference type="Proteomes" id="UP000268007">
    <property type="component" value="Unassembled WGS sequence"/>
</dbReference>
<evidence type="ECO:0000313" key="3">
    <source>
        <dbReference type="Proteomes" id="UP000268007"/>
    </source>
</evidence>
<dbReference type="GO" id="GO:0030077">
    <property type="term" value="C:plasma membrane light-harvesting complex"/>
    <property type="evidence" value="ECO:0007669"/>
    <property type="project" value="InterPro"/>
</dbReference>
<dbReference type="AlphaFoldDB" id="A0A495J8E4"/>
<feature type="domain" description="PRC-barrel" evidence="1">
    <location>
        <begin position="25"/>
        <end position="76"/>
    </location>
</feature>
<evidence type="ECO:0000313" key="2">
    <source>
        <dbReference type="EMBL" id="RKR85260.1"/>
    </source>
</evidence>
<keyword evidence="3" id="KW-1185">Reference proteome</keyword>
<name>A0A495J8E4_9SPHI</name>
<comment type="caution">
    <text evidence="2">The sequence shown here is derived from an EMBL/GenBank/DDBJ whole genome shotgun (WGS) entry which is preliminary data.</text>
</comment>
<proteinExistence type="predicted"/>